<dbReference type="SUPFAM" id="SSF46689">
    <property type="entry name" value="Homeodomain-like"/>
    <property type="match status" value="1"/>
</dbReference>
<name>A0ABS5ZEN7_9GAMM</name>
<dbReference type="InterPro" id="IPR009057">
    <property type="entry name" value="Homeodomain-like_sf"/>
</dbReference>
<gene>
    <name evidence="4" type="ORF">KCG35_15810</name>
</gene>
<feature type="domain" description="HTH tetR-type" evidence="3">
    <location>
        <begin position="3"/>
        <end position="63"/>
    </location>
</feature>
<feature type="DNA-binding region" description="H-T-H motif" evidence="2">
    <location>
        <begin position="26"/>
        <end position="45"/>
    </location>
</feature>
<protein>
    <submittedName>
        <fullName evidence="4">TetR/AcrR family transcriptional regulator</fullName>
    </submittedName>
</protein>
<evidence type="ECO:0000313" key="4">
    <source>
        <dbReference type="EMBL" id="MBU2712534.1"/>
    </source>
</evidence>
<proteinExistence type="predicted"/>
<comment type="caution">
    <text evidence="4">The sequence shown here is derived from an EMBL/GenBank/DDBJ whole genome shotgun (WGS) entry which is preliminary data.</text>
</comment>
<evidence type="ECO:0000313" key="5">
    <source>
        <dbReference type="Proteomes" id="UP000690515"/>
    </source>
</evidence>
<dbReference type="Proteomes" id="UP000690515">
    <property type="component" value="Unassembled WGS sequence"/>
</dbReference>
<dbReference type="Pfam" id="PF00440">
    <property type="entry name" value="TetR_N"/>
    <property type="match status" value="1"/>
</dbReference>
<dbReference type="Gene3D" id="1.10.357.10">
    <property type="entry name" value="Tetracycline Repressor, domain 2"/>
    <property type="match status" value="1"/>
</dbReference>
<dbReference type="InterPro" id="IPR001647">
    <property type="entry name" value="HTH_TetR"/>
</dbReference>
<evidence type="ECO:0000256" key="2">
    <source>
        <dbReference type="PROSITE-ProRule" id="PRU00335"/>
    </source>
</evidence>
<sequence length="197" mass="22670">MTKATHEDWLYAGFRILVNKGHNQLTIDHLLLLLGVTKGSFYHHFKSRHDFTEQLLSYWREHIATRSIRELQQRHLSPLACLDEVLVGMASSRDVGTIIPQLQGIDALMLEMAIRAWAQHCSYAASHQHSVDQERMAFLHNMFSQLVNDQTLAKSFSWLLMLTCVGEKHVPIEISKQQFRQVLLLIRQLVVEQSANG</sequence>
<reference evidence="4 5" key="1">
    <citation type="submission" date="2021-04" db="EMBL/GenBank/DDBJ databases">
        <authorList>
            <person name="Pira H."/>
            <person name="Risdian C."/>
            <person name="Wink J."/>
        </authorList>
    </citation>
    <scope>NUCLEOTIDE SEQUENCE [LARGE SCALE GENOMIC DNA]</scope>
    <source>
        <strain evidence="4 5">WH53</strain>
    </source>
</reference>
<evidence type="ECO:0000256" key="1">
    <source>
        <dbReference type="ARBA" id="ARBA00023125"/>
    </source>
</evidence>
<evidence type="ECO:0000259" key="3">
    <source>
        <dbReference type="PROSITE" id="PS50977"/>
    </source>
</evidence>
<keyword evidence="5" id="KW-1185">Reference proteome</keyword>
<dbReference type="PROSITE" id="PS50977">
    <property type="entry name" value="HTH_TETR_2"/>
    <property type="match status" value="1"/>
</dbReference>
<keyword evidence="1 2" id="KW-0238">DNA-binding</keyword>
<organism evidence="4 5">
    <name type="scientific">Zooshikella harenae</name>
    <dbReference type="NCBI Taxonomy" id="2827238"/>
    <lineage>
        <taxon>Bacteria</taxon>
        <taxon>Pseudomonadati</taxon>
        <taxon>Pseudomonadota</taxon>
        <taxon>Gammaproteobacteria</taxon>
        <taxon>Oceanospirillales</taxon>
        <taxon>Zooshikellaceae</taxon>
        <taxon>Zooshikella</taxon>
    </lineage>
</organism>
<accession>A0ABS5ZEN7</accession>
<dbReference type="EMBL" id="JAGSOY010000040">
    <property type="protein sequence ID" value="MBU2712534.1"/>
    <property type="molecule type" value="Genomic_DNA"/>
</dbReference>
<dbReference type="RefSeq" id="WP_215820761.1">
    <property type="nucleotide sequence ID" value="NZ_JAGSOY010000040.1"/>
</dbReference>